<feature type="binding site" evidence="16">
    <location>
        <position position="160"/>
    </location>
    <ligand>
        <name>NADP(+)</name>
        <dbReference type="ChEBI" id="CHEBI:58349"/>
    </ligand>
</feature>
<comment type="pathway">
    <text evidence="2 14">Cofactor biosynthesis; riboflavin biosynthesis; 5-amino-6-(D-ribitylamino)uracil from GTP: step 2/4.</text>
</comment>
<feature type="binding site" evidence="16">
    <location>
        <position position="213"/>
    </location>
    <ligand>
        <name>substrate</name>
    </ligand>
</feature>
<feature type="binding site" evidence="16">
    <location>
        <position position="206"/>
    </location>
    <ligand>
        <name>substrate</name>
    </ligand>
</feature>
<dbReference type="AlphaFoldDB" id="E0XVD3"/>
<feature type="binding site" evidence="16">
    <location>
        <position position="190"/>
    </location>
    <ligand>
        <name>substrate</name>
    </ligand>
</feature>
<dbReference type="GO" id="GO:0008835">
    <property type="term" value="F:diaminohydroxyphosphoribosylaminopyrimidine deaminase activity"/>
    <property type="evidence" value="ECO:0007669"/>
    <property type="project" value="UniProtKB-EC"/>
</dbReference>
<evidence type="ECO:0000256" key="10">
    <source>
        <dbReference type="ARBA" id="ARBA00023002"/>
    </source>
</evidence>
<evidence type="ECO:0000256" key="11">
    <source>
        <dbReference type="ARBA" id="ARBA00023268"/>
    </source>
</evidence>
<evidence type="ECO:0000256" key="7">
    <source>
        <dbReference type="ARBA" id="ARBA00022723"/>
    </source>
</evidence>
<dbReference type="NCBIfam" id="TIGR00326">
    <property type="entry name" value="eubact_ribD"/>
    <property type="match status" value="1"/>
</dbReference>
<evidence type="ECO:0000313" key="19">
    <source>
        <dbReference type="EMBL" id="ADI18374.1"/>
    </source>
</evidence>
<dbReference type="EMBL" id="GU474887">
    <property type="protein sequence ID" value="ADI18374.1"/>
    <property type="molecule type" value="Genomic_DNA"/>
</dbReference>
<evidence type="ECO:0000256" key="12">
    <source>
        <dbReference type="ARBA" id="ARBA00049861"/>
    </source>
</evidence>
<keyword evidence="14" id="KW-0378">Hydrolase</keyword>
<feature type="binding site" evidence="17">
    <location>
        <position position="81"/>
    </location>
    <ligand>
        <name>Zn(2+)</name>
        <dbReference type="ChEBI" id="CHEBI:29105"/>
        <note>catalytic</note>
    </ligand>
</feature>
<organism evidence="19">
    <name type="scientific">uncultured actinobacterium HF4000_04C13</name>
    <dbReference type="NCBI Taxonomy" id="711002"/>
    <lineage>
        <taxon>Bacteria</taxon>
        <taxon>Bacillati</taxon>
        <taxon>Actinomycetota</taxon>
        <taxon>Actinomycetes</taxon>
        <taxon>environmental samples</taxon>
    </lineage>
</organism>
<dbReference type="EC" id="3.5.4.26" evidence="14"/>
<keyword evidence="11" id="KW-0511">Multifunctional enzyme</keyword>
<evidence type="ECO:0000256" key="14">
    <source>
        <dbReference type="PIRNR" id="PIRNR006769"/>
    </source>
</evidence>
<feature type="binding site" evidence="17">
    <location>
        <position position="56"/>
    </location>
    <ligand>
        <name>Zn(2+)</name>
        <dbReference type="ChEBI" id="CHEBI:29105"/>
        <note>catalytic</note>
    </ligand>
</feature>
<dbReference type="PIRSF" id="PIRSF006769">
    <property type="entry name" value="RibD"/>
    <property type="match status" value="1"/>
</dbReference>
<evidence type="ECO:0000256" key="8">
    <source>
        <dbReference type="ARBA" id="ARBA00022833"/>
    </source>
</evidence>
<dbReference type="SUPFAM" id="SSF53597">
    <property type="entry name" value="Dihydrofolate reductase-like"/>
    <property type="match status" value="1"/>
</dbReference>
<comment type="pathway">
    <text evidence="3 14">Cofactor biosynthesis; riboflavin biosynthesis; 5-amino-6-(D-ribitylamino)uracil from GTP: step 3/4.</text>
</comment>
<evidence type="ECO:0000256" key="16">
    <source>
        <dbReference type="PIRSR" id="PIRSR006769-2"/>
    </source>
</evidence>
<evidence type="ECO:0000256" key="2">
    <source>
        <dbReference type="ARBA" id="ARBA00004882"/>
    </source>
</evidence>
<dbReference type="PROSITE" id="PS00903">
    <property type="entry name" value="CYT_DCMP_DEAMINASES_1"/>
    <property type="match status" value="1"/>
</dbReference>
<dbReference type="PANTHER" id="PTHR38011">
    <property type="entry name" value="DIHYDROFOLATE REDUCTASE FAMILY PROTEIN (AFU_ORTHOLOGUE AFUA_8G06820)"/>
    <property type="match status" value="1"/>
</dbReference>
<evidence type="ECO:0000256" key="5">
    <source>
        <dbReference type="ARBA" id="ARBA00007417"/>
    </source>
</evidence>
<keyword evidence="7 14" id="KW-0479">Metal-binding</keyword>
<evidence type="ECO:0000256" key="17">
    <source>
        <dbReference type="PIRSR" id="PIRSR006769-3"/>
    </source>
</evidence>
<dbReference type="Pfam" id="PF00383">
    <property type="entry name" value="dCMP_cyt_deam_1"/>
    <property type="match status" value="1"/>
</dbReference>
<keyword evidence="10 14" id="KW-0560">Oxidoreductase</keyword>
<dbReference type="InterPro" id="IPR002125">
    <property type="entry name" value="CMP_dCMP_dom"/>
</dbReference>
<feature type="active site" description="Proton donor" evidence="15">
    <location>
        <position position="58"/>
    </location>
</feature>
<feature type="binding site" evidence="16">
    <location>
        <position position="202"/>
    </location>
    <ligand>
        <name>NADP(+)</name>
        <dbReference type="ChEBI" id="CHEBI:58349"/>
    </ligand>
</feature>
<feature type="binding site" evidence="16">
    <location>
        <position position="267"/>
    </location>
    <ligand>
        <name>substrate</name>
    </ligand>
</feature>
<evidence type="ECO:0000256" key="13">
    <source>
        <dbReference type="ARBA" id="ARBA00049886"/>
    </source>
</evidence>
<keyword evidence="6 14" id="KW-0686">Riboflavin biosynthesis</keyword>
<comment type="similarity">
    <text evidence="4 14">In the N-terminal section; belongs to the cytidine and deoxycytidylate deaminase family.</text>
</comment>
<dbReference type="CDD" id="cd01284">
    <property type="entry name" value="Riboflavin_deaminase-reductase"/>
    <property type="match status" value="1"/>
</dbReference>
<dbReference type="InterPro" id="IPR016192">
    <property type="entry name" value="APOBEC/CMP_deaminase_Zn-bd"/>
</dbReference>
<comment type="cofactor">
    <cofactor evidence="14 17">
        <name>Zn(2+)</name>
        <dbReference type="ChEBI" id="CHEBI:29105"/>
    </cofactor>
    <text evidence="14 17">Binds 1 zinc ion.</text>
</comment>
<dbReference type="UniPathway" id="UPA00275">
    <property type="reaction ID" value="UER00401"/>
</dbReference>
<feature type="binding site" evidence="17">
    <location>
        <position position="90"/>
    </location>
    <ligand>
        <name>Zn(2+)</name>
        <dbReference type="ChEBI" id="CHEBI:29105"/>
        <note>catalytic</note>
    </ligand>
</feature>
<dbReference type="EC" id="1.1.1.193" evidence="14"/>
<keyword evidence="9 14" id="KW-0521">NADP</keyword>
<dbReference type="InterPro" id="IPR050765">
    <property type="entry name" value="Riboflavin_Biosynth_HTPR"/>
</dbReference>
<dbReference type="Gene3D" id="3.40.140.10">
    <property type="entry name" value="Cytidine Deaminase, domain 2"/>
    <property type="match status" value="1"/>
</dbReference>
<dbReference type="PROSITE" id="PS51747">
    <property type="entry name" value="CYT_DCMP_DEAMINASES_2"/>
    <property type="match status" value="1"/>
</dbReference>
<dbReference type="InterPro" id="IPR024072">
    <property type="entry name" value="DHFR-like_dom_sf"/>
</dbReference>
<keyword evidence="8 14" id="KW-0862">Zinc</keyword>
<dbReference type="InterPro" id="IPR004794">
    <property type="entry name" value="Eubact_RibD"/>
</dbReference>
<evidence type="ECO:0000259" key="18">
    <source>
        <dbReference type="PROSITE" id="PS51747"/>
    </source>
</evidence>
<dbReference type="GO" id="GO:0008270">
    <property type="term" value="F:zinc ion binding"/>
    <property type="evidence" value="ECO:0007669"/>
    <property type="project" value="InterPro"/>
</dbReference>
<feature type="domain" description="CMP/dCMP-type deaminase" evidence="18">
    <location>
        <begin position="7"/>
        <end position="129"/>
    </location>
</feature>
<reference evidence="19" key="1">
    <citation type="journal article" date="2011" name="Environ. Microbiol.">
        <title>Time-series analyses of Monterey Bay coastal microbial picoplankton using a 'genome proxy' microarray.</title>
        <authorList>
            <person name="Rich V.I."/>
            <person name="Pham V.D."/>
            <person name="Eppley J."/>
            <person name="Shi Y."/>
            <person name="DeLong E.F."/>
        </authorList>
    </citation>
    <scope>NUCLEOTIDE SEQUENCE</scope>
</reference>
<comment type="catalytic activity">
    <reaction evidence="13 14">
        <text>2,5-diamino-6-hydroxy-4-(5-phosphoribosylamino)-pyrimidine + H2O + H(+) = 5-amino-6-(5-phospho-D-ribosylamino)uracil + NH4(+)</text>
        <dbReference type="Rhea" id="RHEA:21868"/>
        <dbReference type="ChEBI" id="CHEBI:15377"/>
        <dbReference type="ChEBI" id="CHEBI:15378"/>
        <dbReference type="ChEBI" id="CHEBI:28938"/>
        <dbReference type="ChEBI" id="CHEBI:58453"/>
        <dbReference type="ChEBI" id="CHEBI:58614"/>
        <dbReference type="EC" id="3.5.4.26"/>
    </reaction>
</comment>
<evidence type="ECO:0000256" key="4">
    <source>
        <dbReference type="ARBA" id="ARBA00005259"/>
    </source>
</evidence>
<dbReference type="Gene3D" id="3.40.430.10">
    <property type="entry name" value="Dihydrofolate Reductase, subunit A"/>
    <property type="match status" value="2"/>
</dbReference>
<evidence type="ECO:0000256" key="6">
    <source>
        <dbReference type="ARBA" id="ARBA00022619"/>
    </source>
</evidence>
<evidence type="ECO:0000256" key="15">
    <source>
        <dbReference type="PIRSR" id="PIRSR006769-1"/>
    </source>
</evidence>
<comment type="function">
    <text evidence="1 14">Converts 2,5-diamino-6-(ribosylamino)-4(3h)-pyrimidinone 5'-phosphate into 5-amino-6-(ribosylamino)-2,4(1h,3h)-pyrimidinedione 5'-phosphate.</text>
</comment>
<dbReference type="GO" id="GO:0008703">
    <property type="term" value="F:5-amino-6-(5-phosphoribosylamino)uracil reductase activity"/>
    <property type="evidence" value="ECO:0007669"/>
    <property type="project" value="UniProtKB-EC"/>
</dbReference>
<dbReference type="InterPro" id="IPR016193">
    <property type="entry name" value="Cytidine_deaminase-like"/>
</dbReference>
<comment type="similarity">
    <text evidence="5 14">In the C-terminal section; belongs to the HTP reductase family.</text>
</comment>
<dbReference type="PANTHER" id="PTHR38011:SF7">
    <property type="entry name" value="2,5-DIAMINO-6-RIBOSYLAMINO-4(3H)-PYRIMIDINONE 5'-PHOSPHATE REDUCTASE"/>
    <property type="match status" value="1"/>
</dbReference>
<dbReference type="GO" id="GO:0009231">
    <property type="term" value="P:riboflavin biosynthetic process"/>
    <property type="evidence" value="ECO:0007669"/>
    <property type="project" value="UniProtKB-UniPathway"/>
</dbReference>
<dbReference type="Pfam" id="PF01872">
    <property type="entry name" value="RibD_C"/>
    <property type="match status" value="1"/>
</dbReference>
<comment type="catalytic activity">
    <reaction evidence="12 14">
        <text>5-amino-6-(5-phospho-D-ribitylamino)uracil + NADP(+) = 5-amino-6-(5-phospho-D-ribosylamino)uracil + NADPH + H(+)</text>
        <dbReference type="Rhea" id="RHEA:17845"/>
        <dbReference type="ChEBI" id="CHEBI:15378"/>
        <dbReference type="ChEBI" id="CHEBI:57783"/>
        <dbReference type="ChEBI" id="CHEBI:58349"/>
        <dbReference type="ChEBI" id="CHEBI:58421"/>
        <dbReference type="ChEBI" id="CHEBI:58453"/>
        <dbReference type="EC" id="1.1.1.193"/>
    </reaction>
</comment>
<sequence>MPDLTIRDDEAGMRAALDAAAAAHRRTSPNPRVGAVVVVDGRMVGSGATQPPGGAHAERVALAEAGPAAAGATLYTTLEPCDHEGRTAPCTDAIIGAGVARVVVGIGDPDPEVSGRGIGRLREAGLDVDVGVLEDEVSDTLAPYLHHRRTGRPYVVLKLAATLDGRIAAPDGTSRWITGSEARLDVHRLRASCDAICVGAGTIRADDPRLDVRDADGEVEGGDPPRRVVLGEIPAGARVLPADEYHGGLEGLLDGLGADGVLKLLVEGGADVAGRFHRAGLVDRYVVYLAPALLGGEDGRPLMAGPGAPTMADLRRGRFVAVEVLGDDLRLDLVLGDR</sequence>
<evidence type="ECO:0000256" key="9">
    <source>
        <dbReference type="ARBA" id="ARBA00022857"/>
    </source>
</evidence>
<evidence type="ECO:0000256" key="1">
    <source>
        <dbReference type="ARBA" id="ARBA00002151"/>
    </source>
</evidence>
<accession>E0XVD3</accession>
<feature type="binding site" evidence="16">
    <location>
        <position position="176"/>
    </location>
    <ligand>
        <name>NADP(+)</name>
        <dbReference type="ChEBI" id="CHEBI:58349"/>
    </ligand>
</feature>
<proteinExistence type="inferred from homology"/>
<name>E0XVD3_9ACTN</name>
<feature type="binding site" evidence="16">
    <location>
        <position position="174"/>
    </location>
    <ligand>
        <name>substrate</name>
    </ligand>
</feature>
<feature type="binding site" evidence="16">
    <location>
        <position position="210"/>
    </location>
    <ligand>
        <name>substrate</name>
    </ligand>
</feature>
<dbReference type="InterPro" id="IPR002734">
    <property type="entry name" value="RibDG_C"/>
</dbReference>
<evidence type="ECO:0000256" key="3">
    <source>
        <dbReference type="ARBA" id="ARBA00004910"/>
    </source>
</evidence>
<protein>
    <recommendedName>
        <fullName evidence="14">Riboflavin biosynthesis protein RibD</fullName>
    </recommendedName>
    <domain>
        <recommendedName>
            <fullName evidence="14">Diaminohydroxyphosphoribosylaminopyrimidine deaminase</fullName>
            <shortName evidence="14">DRAP deaminase</shortName>
            <ecNumber evidence="14">3.5.4.26</ecNumber>
        </recommendedName>
        <alternativeName>
            <fullName evidence="14">Riboflavin-specific deaminase</fullName>
        </alternativeName>
    </domain>
    <domain>
        <recommendedName>
            <fullName evidence="14">5-amino-6-(5-phosphoribosylamino)uracil reductase</fullName>
            <ecNumber evidence="14">1.1.1.193</ecNumber>
        </recommendedName>
        <alternativeName>
            <fullName evidence="14">HTP reductase</fullName>
        </alternativeName>
    </domain>
</protein>
<dbReference type="SUPFAM" id="SSF53927">
    <property type="entry name" value="Cytidine deaminase-like"/>
    <property type="match status" value="1"/>
</dbReference>